<keyword evidence="8" id="KW-1185">Reference proteome</keyword>
<dbReference type="OrthoDB" id="5638726at2"/>
<evidence type="ECO:0000256" key="5">
    <source>
        <dbReference type="ARBA" id="ARBA00023136"/>
    </source>
</evidence>
<feature type="transmembrane region" description="Helical" evidence="6">
    <location>
        <begin position="106"/>
        <end position="126"/>
    </location>
</feature>
<dbReference type="PANTHER" id="PTHR30086">
    <property type="entry name" value="ARGININE EXPORTER PROTEIN ARGO"/>
    <property type="match status" value="1"/>
</dbReference>
<dbReference type="InterPro" id="IPR001123">
    <property type="entry name" value="LeuE-type"/>
</dbReference>
<accession>A0A2S9H3L7</accession>
<sequence>MIFAFLKGLGIGASLIIAIGAQNAFVLRQGLLRHHVFTSALICTLCDMALIYAGVAGMGTLISAAPNLLIFAKWGGAAFLFAYGARSAWAAFHSGGLTSKEEAPRSHMAIVVSAFSFSLLNPHVYLDTVVLLGTVGGQQVGIARNLFAAGAMTASTIWFFGLAYGARLLAPLFAQPIAWRILDGLIAIVMWLIAVSLLCS</sequence>
<evidence type="ECO:0000256" key="4">
    <source>
        <dbReference type="ARBA" id="ARBA00022989"/>
    </source>
</evidence>
<comment type="subcellular location">
    <subcellularLocation>
        <location evidence="1">Cell membrane</location>
        <topology evidence="1">Multi-pass membrane protein</topology>
    </subcellularLocation>
</comment>
<evidence type="ECO:0000256" key="2">
    <source>
        <dbReference type="ARBA" id="ARBA00022475"/>
    </source>
</evidence>
<dbReference type="Proteomes" id="UP000237839">
    <property type="component" value="Unassembled WGS sequence"/>
</dbReference>
<evidence type="ECO:0000256" key="3">
    <source>
        <dbReference type="ARBA" id="ARBA00022692"/>
    </source>
</evidence>
<feature type="transmembrane region" description="Helical" evidence="6">
    <location>
        <begin position="146"/>
        <end position="165"/>
    </location>
</feature>
<feature type="transmembrane region" description="Helical" evidence="6">
    <location>
        <begin position="6"/>
        <end position="27"/>
    </location>
</feature>
<evidence type="ECO:0000256" key="6">
    <source>
        <dbReference type="SAM" id="Phobius"/>
    </source>
</evidence>
<evidence type="ECO:0000313" key="7">
    <source>
        <dbReference type="EMBL" id="PRC94575.1"/>
    </source>
</evidence>
<feature type="transmembrane region" description="Helical" evidence="6">
    <location>
        <begin position="39"/>
        <end position="62"/>
    </location>
</feature>
<keyword evidence="5 6" id="KW-0472">Membrane</keyword>
<organism evidence="7 8">
    <name type="scientific">Solimicrobium silvestre</name>
    <dbReference type="NCBI Taxonomy" id="2099400"/>
    <lineage>
        <taxon>Bacteria</taxon>
        <taxon>Pseudomonadati</taxon>
        <taxon>Pseudomonadota</taxon>
        <taxon>Betaproteobacteria</taxon>
        <taxon>Burkholderiales</taxon>
        <taxon>Oxalobacteraceae</taxon>
        <taxon>Solimicrobium</taxon>
    </lineage>
</organism>
<dbReference type="EMBL" id="PUGF01000002">
    <property type="protein sequence ID" value="PRC94575.1"/>
    <property type="molecule type" value="Genomic_DNA"/>
</dbReference>
<dbReference type="RefSeq" id="WP_105530298.1">
    <property type="nucleotide sequence ID" value="NZ_PUGF01000002.1"/>
</dbReference>
<feature type="transmembrane region" description="Helical" evidence="6">
    <location>
        <begin position="68"/>
        <end position="85"/>
    </location>
</feature>
<evidence type="ECO:0000256" key="1">
    <source>
        <dbReference type="ARBA" id="ARBA00004651"/>
    </source>
</evidence>
<dbReference type="PANTHER" id="PTHR30086:SF20">
    <property type="entry name" value="ARGININE EXPORTER PROTEIN ARGO-RELATED"/>
    <property type="match status" value="1"/>
</dbReference>
<protein>
    <submittedName>
        <fullName evidence="7">Lysine efflux permease</fullName>
    </submittedName>
</protein>
<proteinExistence type="predicted"/>
<name>A0A2S9H3L7_9BURK</name>
<feature type="transmembrane region" description="Helical" evidence="6">
    <location>
        <begin position="177"/>
        <end position="198"/>
    </location>
</feature>
<keyword evidence="4 6" id="KW-1133">Transmembrane helix</keyword>
<keyword evidence="2" id="KW-1003">Cell membrane</keyword>
<comment type="caution">
    <text evidence="7">The sequence shown here is derived from an EMBL/GenBank/DDBJ whole genome shotgun (WGS) entry which is preliminary data.</text>
</comment>
<reference evidence="7 8" key="1">
    <citation type="submission" date="2018-02" db="EMBL/GenBank/DDBJ databases">
        <title>Solimicrobium silvestre gen. nov., sp. nov., isolated from alpine forest soil.</title>
        <authorList>
            <person name="Margesin R."/>
            <person name="Albuquerque L."/>
            <person name="Zhang D.-C."/>
            <person name="Froufe H.J.C."/>
            <person name="Severino R."/>
            <person name="Roxo I."/>
            <person name="Egas C."/>
            <person name="Da Costa M.S."/>
        </authorList>
    </citation>
    <scope>NUCLEOTIDE SEQUENCE [LARGE SCALE GENOMIC DNA]</scope>
    <source>
        <strain evidence="7 8">S20-91</strain>
    </source>
</reference>
<dbReference type="Pfam" id="PF01810">
    <property type="entry name" value="LysE"/>
    <property type="match status" value="1"/>
</dbReference>
<gene>
    <name evidence="7" type="ORF">S2091_0578</name>
</gene>
<evidence type="ECO:0000313" key="8">
    <source>
        <dbReference type="Proteomes" id="UP000237839"/>
    </source>
</evidence>
<keyword evidence="3 6" id="KW-0812">Transmembrane</keyword>
<dbReference type="GO" id="GO:0015171">
    <property type="term" value="F:amino acid transmembrane transporter activity"/>
    <property type="evidence" value="ECO:0007669"/>
    <property type="project" value="TreeGrafter"/>
</dbReference>
<dbReference type="GO" id="GO:0005886">
    <property type="term" value="C:plasma membrane"/>
    <property type="evidence" value="ECO:0007669"/>
    <property type="project" value="UniProtKB-SubCell"/>
</dbReference>
<dbReference type="AlphaFoldDB" id="A0A2S9H3L7"/>